<dbReference type="KEGG" id="ccai:NAS2_1454"/>
<evidence type="ECO:0000313" key="3">
    <source>
        <dbReference type="Proteomes" id="UP000509448"/>
    </source>
</evidence>
<dbReference type="Proteomes" id="UP000509448">
    <property type="component" value="Chromosome"/>
</dbReference>
<proteinExistence type="predicted"/>
<protein>
    <recommendedName>
        <fullName evidence="4">Bacterial repeat domain-containing protein</fullName>
    </recommendedName>
</protein>
<keyword evidence="1" id="KW-1133">Transmembrane helix</keyword>
<accession>A0A4P2VE09</accession>
<evidence type="ECO:0000313" key="2">
    <source>
        <dbReference type="EMBL" id="BBE42839.1"/>
    </source>
</evidence>
<feature type="transmembrane region" description="Helical" evidence="1">
    <location>
        <begin position="794"/>
        <end position="816"/>
    </location>
</feature>
<keyword evidence="1" id="KW-0812">Transmembrane</keyword>
<evidence type="ECO:0008006" key="4">
    <source>
        <dbReference type="Google" id="ProtNLM"/>
    </source>
</evidence>
<keyword evidence="3" id="KW-1185">Reference proteome</keyword>
<dbReference type="AlphaFoldDB" id="A0A4P2VE09"/>
<organism evidence="2 3">
    <name type="scientific">Conexivisphaera calida</name>
    <dbReference type="NCBI Taxonomy" id="1874277"/>
    <lineage>
        <taxon>Archaea</taxon>
        <taxon>Nitrososphaerota</taxon>
        <taxon>Conexivisphaeria</taxon>
        <taxon>Conexivisphaerales</taxon>
        <taxon>Conexivisphaeraceae</taxon>
        <taxon>Conexivisphaera</taxon>
    </lineage>
</organism>
<keyword evidence="1" id="KW-0472">Membrane</keyword>
<dbReference type="EMBL" id="AP018732">
    <property type="protein sequence ID" value="BBE42839.1"/>
    <property type="molecule type" value="Genomic_DNA"/>
</dbReference>
<reference evidence="2 3" key="1">
    <citation type="journal article" date="2019" name="ISME J.">
        <title>Isolation and characterization of a thermophilic sulfur- and iron-reducing thaumarchaeote from a terrestrial acidic hot spring.</title>
        <authorList>
            <person name="Kato S."/>
            <person name="Itoh T."/>
            <person name="Yuki M."/>
            <person name="Nagamori M."/>
            <person name="Ohnishi M."/>
            <person name="Uematsu K."/>
            <person name="Suzuki K."/>
            <person name="Takashina T."/>
            <person name="Ohkuma M."/>
        </authorList>
    </citation>
    <scope>NUCLEOTIDE SEQUENCE [LARGE SCALE GENOMIC DNA]</scope>
    <source>
        <strain evidence="2 3">NAS-02</strain>
    </source>
</reference>
<sequence length="829" mass="85781">MALALVSILIFSPMFAVPTAALQQVDALSLTSPLPELPAGGGTFYIYASLSTPLGYAPLPRTYLVVSSSNSSVLSVQSGALLGSGYVAIPVIPVSPGAAVLTVSAPALGLSDNLTVRVGYAIGYPEHLSVEPLPPDMLYGEKGSALVELVDAYGNPAPSISGMQVHMYEYPYQFVSHQATAYVSPGSYMTYTQLSAGNLSGSAYLIGSAQGLSSSSPVNVTVGRTEPMLRVTVMPSSTYYGSAYYVIALVQIVDPSGRPLVTNSPVQVFLSSSNSDVVEPIHNYLTIPAGSDHVWVEAEVTGTGSANLTAQAQWFLPGSATPNEITIYGPSAMALGQTYPLVVAASYAGSAVSEPYPVVVTSVNPGIASPSSINTTTYLNYNVSTENVTALGVGATLLTASSPYLAAGSISVQVYEPGTYMGNIPSQLAIYGPSELINGTEAEFYVQLLTSYGSPAPSQSPTEVLVQFHPAPGYVGSLPSPVEVQVPAGQSEAPFNVTITGSGSLTMEAFAEGVQPASMVVSSLSGVAPVQSYLMESVVPSQPVIGAQPVLYLYLEDASGDLVSPWTPVNVTVMGPGFSANATIPAGGFYAEIPLPSFPSSTSWYLVASSGQLGASASFNYSYIPVNLTVQAISGMGRPVQGLSVRVLSGGAEVATVTTGSDGIGTASLPPGQYVVEFPSESTPSQGMSARFESTPNGTSTSVQVNLTSPATVIAYYQVYYQVTVLTSHGVANGSGMFPEGSVDIVSVRPTLILGFPAGYAFAGWTGTYQSHSSSVSIVIDSPQLLIANWRVDWAPLYIAVAVVVVGAAAAFVLVINRRRREVDVGPTV</sequence>
<name>A0A4P2VE09_9ARCH</name>
<evidence type="ECO:0000256" key="1">
    <source>
        <dbReference type="SAM" id="Phobius"/>
    </source>
</evidence>
<gene>
    <name evidence="2" type="ORF">NAS2_1454</name>
</gene>